<organism evidence="1 2">
    <name type="scientific">Lysobacter dokdonensis DS-58</name>
    <dbReference type="NCBI Taxonomy" id="1300345"/>
    <lineage>
        <taxon>Bacteria</taxon>
        <taxon>Pseudomonadati</taxon>
        <taxon>Pseudomonadota</taxon>
        <taxon>Gammaproteobacteria</taxon>
        <taxon>Lysobacterales</taxon>
        <taxon>Lysobacteraceae</taxon>
        <taxon>Noviluteimonas</taxon>
    </lineage>
</organism>
<evidence type="ECO:0000313" key="1">
    <source>
        <dbReference type="EMBL" id="KGQ19876.1"/>
    </source>
</evidence>
<dbReference type="AlphaFoldDB" id="A0A0A2WI60"/>
<accession>A0A0A2WI60</accession>
<comment type="caution">
    <text evidence="1">The sequence shown here is derived from an EMBL/GenBank/DDBJ whole genome shotgun (WGS) entry which is preliminary data.</text>
</comment>
<gene>
    <name evidence="1" type="ORF">LF41_2383</name>
</gene>
<name>A0A0A2WI60_9GAMM</name>
<keyword evidence="2" id="KW-1185">Reference proteome</keyword>
<dbReference type="EMBL" id="JRKJ01000005">
    <property type="protein sequence ID" value="KGQ19876.1"/>
    <property type="molecule type" value="Genomic_DNA"/>
</dbReference>
<dbReference type="STRING" id="1300345.LF41_2383"/>
<dbReference type="RefSeq" id="WP_036166757.1">
    <property type="nucleotide sequence ID" value="NZ_JRKJ01000005.1"/>
</dbReference>
<evidence type="ECO:0000313" key="2">
    <source>
        <dbReference type="Proteomes" id="UP000030518"/>
    </source>
</evidence>
<sequence>MSKHTPGPWEVDAYGDVIANGEDVARLASECQYQVGDALLIAAAPELLALVRECIGRVSVIPDGGDLHDRLHSAIAKATGEPV</sequence>
<proteinExistence type="predicted"/>
<protein>
    <submittedName>
        <fullName evidence="1">Uncharacterized protein</fullName>
    </submittedName>
</protein>
<dbReference type="Proteomes" id="UP000030518">
    <property type="component" value="Unassembled WGS sequence"/>
</dbReference>
<reference evidence="1 2" key="1">
    <citation type="submission" date="2014-09" db="EMBL/GenBank/DDBJ databases">
        <title>Genome sequences of Lysobacter dokdonensis DS-58.</title>
        <authorList>
            <person name="Kim J.F."/>
            <person name="Kwak M.-J."/>
        </authorList>
    </citation>
    <scope>NUCLEOTIDE SEQUENCE [LARGE SCALE GENOMIC DNA]</scope>
    <source>
        <strain evidence="1 2">DS-58</strain>
    </source>
</reference>
<dbReference type="PATRIC" id="fig|1300345.3.peg.954"/>